<dbReference type="Proteomes" id="UP000530670">
    <property type="component" value="Unassembled WGS sequence"/>
</dbReference>
<evidence type="ECO:0000256" key="2">
    <source>
        <dbReference type="SAM" id="Phobius"/>
    </source>
</evidence>
<dbReference type="SUPFAM" id="SSF51971">
    <property type="entry name" value="Nucleotide-binding domain"/>
    <property type="match status" value="1"/>
</dbReference>
<feature type="compositionally biased region" description="Polar residues" evidence="1">
    <location>
        <begin position="134"/>
        <end position="175"/>
    </location>
</feature>
<comment type="caution">
    <text evidence="4">The sequence shown here is derived from an EMBL/GenBank/DDBJ whole genome shotgun (WGS) entry which is preliminary data.</text>
</comment>
<evidence type="ECO:0000256" key="1">
    <source>
        <dbReference type="SAM" id="MobiDB-lite"/>
    </source>
</evidence>
<dbReference type="GeneID" id="59300854"/>
<evidence type="ECO:0000313" key="4">
    <source>
        <dbReference type="EMBL" id="KAF5645964.1"/>
    </source>
</evidence>
<dbReference type="RefSeq" id="XP_037210646.1">
    <property type="nucleotide sequence ID" value="XM_037348584.1"/>
</dbReference>
<keyword evidence="2" id="KW-1133">Transmembrane helix</keyword>
<organism evidence="4 5">
    <name type="scientific">Fusarium tjaetaba</name>
    <dbReference type="NCBI Taxonomy" id="1567544"/>
    <lineage>
        <taxon>Eukaryota</taxon>
        <taxon>Fungi</taxon>
        <taxon>Dikarya</taxon>
        <taxon>Ascomycota</taxon>
        <taxon>Pezizomycotina</taxon>
        <taxon>Sordariomycetes</taxon>
        <taxon>Hypocreomycetidae</taxon>
        <taxon>Hypocreales</taxon>
        <taxon>Nectriaceae</taxon>
        <taxon>Fusarium</taxon>
        <taxon>Fusarium fujikuroi species complex</taxon>
    </lineage>
</organism>
<dbReference type="EMBL" id="JAAQRI010000041">
    <property type="protein sequence ID" value="KAF5645964.1"/>
    <property type="molecule type" value="Genomic_DNA"/>
</dbReference>
<accession>A0A8H5W5R5</accession>
<evidence type="ECO:0000259" key="3">
    <source>
        <dbReference type="Pfam" id="PF01593"/>
    </source>
</evidence>
<keyword evidence="2" id="KW-0472">Membrane</keyword>
<dbReference type="Pfam" id="PF01593">
    <property type="entry name" value="Amino_oxidase"/>
    <property type="match status" value="1"/>
</dbReference>
<dbReference type="OrthoDB" id="38045at2759"/>
<protein>
    <submittedName>
        <fullName evidence="4">UDP-galactopyranose mutase</fullName>
    </submittedName>
</protein>
<dbReference type="GO" id="GO:0016491">
    <property type="term" value="F:oxidoreductase activity"/>
    <property type="evidence" value="ECO:0007669"/>
    <property type="project" value="InterPro"/>
</dbReference>
<feature type="transmembrane region" description="Helical" evidence="2">
    <location>
        <begin position="186"/>
        <end position="209"/>
    </location>
</feature>
<dbReference type="FunFam" id="3.50.50.60:FF:000220">
    <property type="entry name" value="UDP-galactopyranose mutase"/>
    <property type="match status" value="1"/>
</dbReference>
<keyword evidence="2" id="KW-0812">Transmembrane</keyword>
<dbReference type="InterPro" id="IPR036188">
    <property type="entry name" value="FAD/NAD-bd_sf"/>
</dbReference>
<evidence type="ECO:0000313" key="5">
    <source>
        <dbReference type="Proteomes" id="UP000530670"/>
    </source>
</evidence>
<feature type="region of interest" description="Disordered" evidence="1">
    <location>
        <begin position="119"/>
        <end position="182"/>
    </location>
</feature>
<reference evidence="4 5" key="1">
    <citation type="submission" date="2020-05" db="EMBL/GenBank/DDBJ databases">
        <title>Identification and distribution of gene clusters putatively required for synthesis of sphingolipid metabolism inhibitors in phylogenetically diverse species of the filamentous fungus Fusarium.</title>
        <authorList>
            <person name="Kim H.-S."/>
            <person name="Busman M."/>
            <person name="Brown D.W."/>
            <person name="Divon H."/>
            <person name="Uhlig S."/>
            <person name="Proctor R.H."/>
        </authorList>
    </citation>
    <scope>NUCLEOTIDE SEQUENCE [LARGE SCALE GENOMIC DNA]</scope>
    <source>
        <strain evidence="4 5">NRRL 66243</strain>
    </source>
</reference>
<dbReference type="PANTHER" id="PTHR43734:SF4">
    <property type="entry name" value="AMINE OXIDASE DOMAIN-CONTAINING PROTEIN"/>
    <property type="match status" value="1"/>
</dbReference>
<proteinExistence type="predicted"/>
<name>A0A8H5W5R5_9HYPO</name>
<dbReference type="InterPro" id="IPR002937">
    <property type="entry name" value="Amino_oxidase"/>
</dbReference>
<feature type="domain" description="Amine oxidase" evidence="3">
    <location>
        <begin position="347"/>
        <end position="641"/>
    </location>
</feature>
<dbReference type="Gene3D" id="3.50.50.60">
    <property type="entry name" value="FAD/NAD(P)-binding domain"/>
    <property type="match status" value="1"/>
</dbReference>
<keyword evidence="5" id="KW-1185">Reference proteome</keyword>
<dbReference type="PANTHER" id="PTHR43734">
    <property type="entry name" value="PHYTOENE DESATURASE"/>
    <property type="match status" value="1"/>
</dbReference>
<dbReference type="AlphaFoldDB" id="A0A8H5W5R5"/>
<sequence length="836" mass="91376">MAIQRLVARNDQFNAHDIGRQLRRDVTPEECYQCESAYGYVRQMQRNEKLCAGDAFYDLYSICVGCIEDNIDSGSPRDYVEPNLGRYVDYCAQFTSLTKWAAMGATSATSATLQTRSTTAVSAEETNGAIATEASITDRTTEQTETSVPVSSTSAMPPTTTGVTQSGGSAIASNTPKKDSSSSSKAWIAGAVVPSVLFLAAAVALAIWWRKRRTRTQKVPKTPHVDEVAGTSGYDKPELDSQGIARPICKEEAIKSTSTAVHDTVILPVPAEMPENGLNMVELHGEATGATGHNHGSGPYYELPATGATCSSFGVVLNQDGKFIVAFRSELILYNNVDVLVIGAGPTGLGAAKRLQHLNSVDWLIVDSNETPGGLASTDITPEGFLFDVGGHVIFSHYKYFDDVINEALPKPDDWYEHQRISYVRYQGLWVPYPFQNNIAVLPKEEQARCLADLIDAAIQARARSPSDKPANFDEWNIRHVGERLNEIFMRPYNFKVWAVPTTKMNSTWVGERVAAPNVKLVTTNAILGKAAGGWGPNATFRFPARGGTGGIWTAVADTLDQSKTRFGDQGAVTKIDADAKTVYLKDGTTVKYGALISTMAVDQLAETIGDVELQKSLKPLYYSSTNVIGVGIRGKRPDRIGDKCWLYFPEDNAPFYRATIFSNYSPYNQPSDDVKLATKQLANGDKPASSEPASGPYWSIMLEVSESSYKPVNQATLLEESIKGLINTDLLKPGDEIVSTYIRRFDHGYPTPTLERDAALSEALPYLYDKDILSRGRFGAWKYEVGNQDHSFMQGVEAVDNIISGGLELTLSNPDFVNSRKNTERRLAGIKGARK</sequence>
<gene>
    <name evidence="4" type="ORF">FTJAE_2394</name>
</gene>